<reference evidence="2 3" key="1">
    <citation type="journal article" date="2019" name="Commun. Biol.">
        <title>The bagworm genome reveals a unique fibroin gene that provides high tensile strength.</title>
        <authorList>
            <person name="Kono N."/>
            <person name="Nakamura H."/>
            <person name="Ohtoshi R."/>
            <person name="Tomita M."/>
            <person name="Numata K."/>
            <person name="Arakawa K."/>
        </authorList>
    </citation>
    <scope>NUCLEOTIDE SEQUENCE [LARGE SCALE GENOMIC DNA]</scope>
</reference>
<feature type="region of interest" description="Disordered" evidence="1">
    <location>
        <begin position="65"/>
        <end position="95"/>
    </location>
</feature>
<organism evidence="2 3">
    <name type="scientific">Eumeta variegata</name>
    <name type="common">Bagworm moth</name>
    <name type="synonym">Eumeta japonica</name>
    <dbReference type="NCBI Taxonomy" id="151549"/>
    <lineage>
        <taxon>Eukaryota</taxon>
        <taxon>Metazoa</taxon>
        <taxon>Ecdysozoa</taxon>
        <taxon>Arthropoda</taxon>
        <taxon>Hexapoda</taxon>
        <taxon>Insecta</taxon>
        <taxon>Pterygota</taxon>
        <taxon>Neoptera</taxon>
        <taxon>Endopterygota</taxon>
        <taxon>Lepidoptera</taxon>
        <taxon>Glossata</taxon>
        <taxon>Ditrysia</taxon>
        <taxon>Tineoidea</taxon>
        <taxon>Psychidae</taxon>
        <taxon>Oiketicinae</taxon>
        <taxon>Eumeta</taxon>
    </lineage>
</organism>
<evidence type="ECO:0000313" key="3">
    <source>
        <dbReference type="Proteomes" id="UP000299102"/>
    </source>
</evidence>
<proteinExistence type="predicted"/>
<evidence type="ECO:0000256" key="1">
    <source>
        <dbReference type="SAM" id="MobiDB-lite"/>
    </source>
</evidence>
<evidence type="ECO:0000313" key="2">
    <source>
        <dbReference type="EMBL" id="GBP33692.1"/>
    </source>
</evidence>
<comment type="caution">
    <text evidence="2">The sequence shown here is derived from an EMBL/GenBank/DDBJ whole genome shotgun (WGS) entry which is preliminary data.</text>
</comment>
<dbReference type="Proteomes" id="UP000299102">
    <property type="component" value="Unassembled WGS sequence"/>
</dbReference>
<dbReference type="EMBL" id="BGZK01000277">
    <property type="protein sequence ID" value="GBP33692.1"/>
    <property type="molecule type" value="Genomic_DNA"/>
</dbReference>
<dbReference type="AlphaFoldDB" id="A0A4C1V5Z6"/>
<gene>
    <name evidence="2" type="ORF">EVAR_16730_1</name>
</gene>
<keyword evidence="3" id="KW-1185">Reference proteome</keyword>
<protein>
    <submittedName>
        <fullName evidence="2">Uncharacterized protein</fullName>
    </submittedName>
</protein>
<sequence length="139" mass="15164">MYANRVSTAIVGAATRAQRGVRALRARMDILVVRSTVDFKRLFLSTSLSYRNYCNVAVLDTRKRRPEVKSMTGRRSATERRSPNGTGAGAASPRGALRSVATHVAITSRCYRVTRGTCALHGGTDVMFICALLKCATRP</sequence>
<name>A0A4C1V5Z6_EUMVA</name>
<accession>A0A4C1V5Z6</accession>